<keyword evidence="8" id="KW-0028">Amino-acid biosynthesis</keyword>
<dbReference type="OrthoDB" id="9805269at2"/>
<organism evidence="14 15">
    <name type="scientific">Thermoflexus hugenholtzii JAD2</name>
    <dbReference type="NCBI Taxonomy" id="877466"/>
    <lineage>
        <taxon>Bacteria</taxon>
        <taxon>Bacillati</taxon>
        <taxon>Chloroflexota</taxon>
        <taxon>Thermoflexia</taxon>
        <taxon>Thermoflexales</taxon>
        <taxon>Thermoflexaceae</taxon>
        <taxon>Thermoflexus</taxon>
    </lineage>
</organism>
<dbReference type="GO" id="GO:0005737">
    <property type="term" value="C:cytoplasm"/>
    <property type="evidence" value="ECO:0007669"/>
    <property type="project" value="TreeGrafter"/>
</dbReference>
<dbReference type="NCBIfam" id="TIGR00069">
    <property type="entry name" value="hisD"/>
    <property type="match status" value="1"/>
</dbReference>
<dbReference type="Gene3D" id="1.20.5.1300">
    <property type="match status" value="1"/>
</dbReference>
<proteinExistence type="inferred from homology"/>
<dbReference type="PANTHER" id="PTHR21256:SF2">
    <property type="entry name" value="HISTIDINE BIOSYNTHESIS TRIFUNCTIONAL PROTEIN"/>
    <property type="match status" value="1"/>
</dbReference>
<comment type="catalytic activity">
    <reaction evidence="7 8">
        <text>L-histidinol + 2 NAD(+) + H2O = L-histidine + 2 NADH + 3 H(+)</text>
        <dbReference type="Rhea" id="RHEA:20641"/>
        <dbReference type="ChEBI" id="CHEBI:15377"/>
        <dbReference type="ChEBI" id="CHEBI:15378"/>
        <dbReference type="ChEBI" id="CHEBI:57540"/>
        <dbReference type="ChEBI" id="CHEBI:57595"/>
        <dbReference type="ChEBI" id="CHEBI:57699"/>
        <dbReference type="ChEBI" id="CHEBI:57945"/>
        <dbReference type="EC" id="1.1.1.23"/>
    </reaction>
</comment>
<feature type="binding site" evidence="8 11">
    <location>
        <position position="256"/>
    </location>
    <ligand>
        <name>substrate</name>
    </ligand>
</feature>
<dbReference type="AlphaFoldDB" id="A0A212QR11"/>
<dbReference type="InterPro" id="IPR022695">
    <property type="entry name" value="Histidinol_DH_monofunct"/>
</dbReference>
<feature type="active site" description="Proton acceptor" evidence="8 10">
    <location>
        <position position="325"/>
    </location>
</feature>
<dbReference type="CDD" id="cd06572">
    <property type="entry name" value="Histidinol_dh"/>
    <property type="match status" value="1"/>
</dbReference>
<feature type="binding site" evidence="8 11">
    <location>
        <position position="259"/>
    </location>
    <ligand>
        <name>substrate</name>
    </ligand>
</feature>
<dbReference type="GO" id="GO:0000105">
    <property type="term" value="P:L-histidine biosynthetic process"/>
    <property type="evidence" value="ECO:0007669"/>
    <property type="project" value="UniProtKB-UniRule"/>
</dbReference>
<dbReference type="InterPro" id="IPR016161">
    <property type="entry name" value="Ald_DH/histidinol_DH"/>
</dbReference>
<evidence type="ECO:0000256" key="5">
    <source>
        <dbReference type="ARBA" id="ARBA00022833"/>
    </source>
</evidence>
<comment type="cofactor">
    <cofactor evidence="8 12">
        <name>Zn(2+)</name>
        <dbReference type="ChEBI" id="CHEBI:29105"/>
    </cofactor>
    <text evidence="8 12">Binds 1 zinc ion per subunit.</text>
</comment>
<keyword evidence="8" id="KW-0520">NAD</keyword>
<dbReference type="PRINTS" id="PR00083">
    <property type="entry name" value="HOLDHDRGNASE"/>
</dbReference>
<keyword evidence="5 8" id="KW-0862">Zinc</keyword>
<dbReference type="GO" id="GO:0004399">
    <property type="term" value="F:histidinol dehydrogenase activity"/>
    <property type="evidence" value="ECO:0007669"/>
    <property type="project" value="UniProtKB-UniRule"/>
</dbReference>
<feature type="binding site" evidence="8 11">
    <location>
        <position position="358"/>
    </location>
    <ligand>
        <name>substrate</name>
    </ligand>
</feature>
<sequence length="441" mass="47786">MEIYRWEALDPETRRRLLLRARSDLTEVLPEVKAILEDVRRRGDAAVRDYMRRFDGVDWPPSQWRVSREAMAAAWEELTPEVQEALRREAGAVRRFHEAQRERPIWLMEMAPGVLAGQIIRPLDSAGLYIPGGRAVYPTIVHALGIPAAVAGVPRIVACTPPAGRHPAVLAAAEAAGVTDFFLVGGVAAIAAMAYGTETIPRVDKIVGPGNIYVLAAKMLVMGETAIDMLAGPTEVVVLADETARPDWVAAELLAQAEHDPQTSCLLVTPVEDLAWAVRREIERQGPALPRWSIARQALETYGGLIVTADLETAIAVCNAYAPEHLAIYTRDPWAILPRIRHAGSVFLGPWSAVAAGDYATGTNNTLPTGGWARAASSVSVDTFIRRIEVEALTEEGLRHLAPVITTLAEVEGLHGHAASVRIRLSEGGEGAGFDRPSRES</sequence>
<dbReference type="InterPro" id="IPR001692">
    <property type="entry name" value="Histidinol_DH_CS"/>
</dbReference>
<evidence type="ECO:0000256" key="6">
    <source>
        <dbReference type="ARBA" id="ARBA00023002"/>
    </source>
</evidence>
<dbReference type="InParanoid" id="A0A212QR11"/>
<dbReference type="SUPFAM" id="SSF53720">
    <property type="entry name" value="ALDH-like"/>
    <property type="match status" value="1"/>
</dbReference>
<feature type="binding site" evidence="8 12">
    <location>
        <position position="259"/>
    </location>
    <ligand>
        <name>Zn(2+)</name>
        <dbReference type="ChEBI" id="CHEBI:29105"/>
    </ligand>
</feature>
<dbReference type="FunCoup" id="A0A212QR11">
    <property type="interactions" value="452"/>
</dbReference>
<feature type="binding site" evidence="8 11">
    <location>
        <position position="325"/>
    </location>
    <ligand>
        <name>substrate</name>
    </ligand>
</feature>
<dbReference type="PIRSF" id="PIRSF000099">
    <property type="entry name" value="Histidinol_dh"/>
    <property type="match status" value="1"/>
</dbReference>
<evidence type="ECO:0000256" key="4">
    <source>
        <dbReference type="ARBA" id="ARBA00022723"/>
    </source>
</evidence>
<keyword evidence="4 8" id="KW-0479">Metal-binding</keyword>
<evidence type="ECO:0000256" key="8">
    <source>
        <dbReference type="HAMAP-Rule" id="MF_01024"/>
    </source>
</evidence>
<dbReference type="GO" id="GO:0008270">
    <property type="term" value="F:zinc ion binding"/>
    <property type="evidence" value="ECO:0007669"/>
    <property type="project" value="UniProtKB-UniRule"/>
</dbReference>
<feature type="binding site" evidence="8 11">
    <location>
        <position position="234"/>
    </location>
    <ligand>
        <name>substrate</name>
    </ligand>
</feature>
<evidence type="ECO:0000256" key="9">
    <source>
        <dbReference type="PIRNR" id="PIRNR000099"/>
    </source>
</evidence>
<feature type="binding site" evidence="8 12">
    <location>
        <position position="256"/>
    </location>
    <ligand>
        <name>Zn(2+)</name>
        <dbReference type="ChEBI" id="CHEBI:29105"/>
    </ligand>
</feature>
<keyword evidence="6 8" id="KW-0560">Oxidoreductase</keyword>
<dbReference type="RefSeq" id="WP_088570599.1">
    <property type="nucleotide sequence ID" value="NZ_FYEK01000018.1"/>
</dbReference>
<dbReference type="FunFam" id="3.40.50.1980:FF:000001">
    <property type="entry name" value="Histidinol dehydrogenase"/>
    <property type="match status" value="1"/>
</dbReference>
<evidence type="ECO:0000256" key="13">
    <source>
        <dbReference type="RuleBase" id="RU004175"/>
    </source>
</evidence>
<keyword evidence="15" id="KW-1185">Reference proteome</keyword>
<evidence type="ECO:0000256" key="12">
    <source>
        <dbReference type="PIRSR" id="PIRSR000099-4"/>
    </source>
</evidence>
<accession>A0A212QR11</accession>
<dbReference type="EMBL" id="FYEK01000018">
    <property type="protein sequence ID" value="SNB61776.1"/>
    <property type="molecule type" value="Genomic_DNA"/>
</dbReference>
<evidence type="ECO:0000256" key="1">
    <source>
        <dbReference type="ARBA" id="ARBA00003850"/>
    </source>
</evidence>
<evidence type="ECO:0000313" key="14">
    <source>
        <dbReference type="EMBL" id="SNB61776.1"/>
    </source>
</evidence>
<dbReference type="UniPathway" id="UPA00031">
    <property type="reaction ID" value="UER00014"/>
</dbReference>
<dbReference type="InterPro" id="IPR012131">
    <property type="entry name" value="Hstdl_DH"/>
</dbReference>
<evidence type="ECO:0000256" key="2">
    <source>
        <dbReference type="ARBA" id="ARBA00010178"/>
    </source>
</evidence>
<feature type="binding site" evidence="8 12">
    <location>
        <position position="358"/>
    </location>
    <ligand>
        <name>Zn(2+)</name>
        <dbReference type="ChEBI" id="CHEBI:29105"/>
    </ligand>
</feature>
<evidence type="ECO:0000256" key="7">
    <source>
        <dbReference type="ARBA" id="ARBA00049489"/>
    </source>
</evidence>
<keyword evidence="8" id="KW-0368">Histidine biosynthesis</keyword>
<evidence type="ECO:0000256" key="3">
    <source>
        <dbReference type="ARBA" id="ARBA00012965"/>
    </source>
</evidence>
<dbReference type="Pfam" id="PF00815">
    <property type="entry name" value="Histidinol_dh"/>
    <property type="match status" value="1"/>
</dbReference>
<evidence type="ECO:0000313" key="15">
    <source>
        <dbReference type="Proteomes" id="UP000197025"/>
    </source>
</evidence>
<dbReference type="HAMAP" id="MF_01024">
    <property type="entry name" value="HisD"/>
    <property type="match status" value="1"/>
</dbReference>
<comment type="function">
    <text evidence="1 8">Catalyzes the sequential NAD-dependent oxidations of L-histidinol to L-histidinaldehyde and then to L-histidine.</text>
</comment>
<feature type="binding site" evidence="8 12">
    <location>
        <position position="417"/>
    </location>
    <ligand>
        <name>Zn(2+)</name>
        <dbReference type="ChEBI" id="CHEBI:29105"/>
    </ligand>
</feature>
<dbReference type="GO" id="GO:0051287">
    <property type="term" value="F:NAD binding"/>
    <property type="evidence" value="ECO:0007669"/>
    <property type="project" value="InterPro"/>
</dbReference>
<protein>
    <recommendedName>
        <fullName evidence="3 8">Histidinol dehydrogenase</fullName>
        <shortName evidence="8">HDH</shortName>
        <ecNumber evidence="3 8">1.1.1.23</ecNumber>
    </recommendedName>
</protein>
<name>A0A212QR11_9CHLR</name>
<dbReference type="EC" id="1.1.1.23" evidence="3 8"/>
<reference evidence="15" key="1">
    <citation type="submission" date="2017-06" db="EMBL/GenBank/DDBJ databases">
        <authorList>
            <person name="Varghese N."/>
            <person name="Submissions S."/>
        </authorList>
    </citation>
    <scope>NUCLEOTIDE SEQUENCE [LARGE SCALE GENOMIC DNA]</scope>
    <source>
        <strain evidence="15">JAD2</strain>
    </source>
</reference>
<feature type="binding site" evidence="8 11">
    <location>
        <position position="417"/>
    </location>
    <ligand>
        <name>substrate</name>
    </ligand>
</feature>
<gene>
    <name evidence="8" type="primary">hisD</name>
    <name evidence="14" type="ORF">SAMN02746019_00004100</name>
</gene>
<dbReference type="PROSITE" id="PS00611">
    <property type="entry name" value="HISOL_DEHYDROGENASE"/>
    <property type="match status" value="1"/>
</dbReference>
<evidence type="ECO:0000256" key="10">
    <source>
        <dbReference type="PIRSR" id="PIRSR000099-1"/>
    </source>
</evidence>
<dbReference type="Proteomes" id="UP000197025">
    <property type="component" value="Unassembled WGS sequence"/>
</dbReference>
<comment type="caution">
    <text evidence="8">Lacks conserved residue(s) required for the propagation of feature annotation.</text>
</comment>
<feature type="binding site" evidence="8 11">
    <location>
        <position position="412"/>
    </location>
    <ligand>
        <name>substrate</name>
    </ligand>
</feature>
<dbReference type="PANTHER" id="PTHR21256">
    <property type="entry name" value="HISTIDINOL DEHYDROGENASE HDH"/>
    <property type="match status" value="1"/>
</dbReference>
<feature type="active site" description="Proton acceptor" evidence="8 10">
    <location>
        <position position="324"/>
    </location>
</feature>
<comment type="pathway">
    <text evidence="8">Amino-acid biosynthesis; L-histidine biosynthesis; L-histidine from 5-phospho-alpha-D-ribose 1-diphosphate: step 9/9.</text>
</comment>
<dbReference type="Gene3D" id="3.40.50.1980">
    <property type="entry name" value="Nitrogenase molybdenum iron protein domain"/>
    <property type="match status" value="2"/>
</dbReference>
<evidence type="ECO:0000256" key="11">
    <source>
        <dbReference type="PIRSR" id="PIRSR000099-3"/>
    </source>
</evidence>
<comment type="similarity">
    <text evidence="2 8 9 13">Belongs to the histidinol dehydrogenase family.</text>
</comment>